<sequence length="142" mass="15346">MESVDDMLHMGRVVEIVEFAPYHTHPQTPSIPAAATSCPGCDGTTNAPIVLRLRPTTAEAKSKSLVSDRPTQGREIEDPDTEMTDAPALEEGQTGAGAEARPEEEEVGYGSEMSGVEYSSRSTSIAQNFEDFIHISTLMDME</sequence>
<dbReference type="EMBL" id="CP137310">
    <property type="protein sequence ID" value="WQF85387.1"/>
    <property type="molecule type" value="Genomic_DNA"/>
</dbReference>
<gene>
    <name evidence="2" type="ORF">CDEST_10401</name>
</gene>
<dbReference type="GeneID" id="87946903"/>
<accession>A0AAX4IQC5</accession>
<dbReference type="AlphaFoldDB" id="A0AAX4IQC5"/>
<feature type="region of interest" description="Disordered" evidence="1">
    <location>
        <begin position="56"/>
        <end position="122"/>
    </location>
</feature>
<proteinExistence type="predicted"/>
<dbReference type="RefSeq" id="XP_062782610.1">
    <property type="nucleotide sequence ID" value="XM_062926559.1"/>
</dbReference>
<dbReference type="Proteomes" id="UP001322277">
    <property type="component" value="Chromosome 6"/>
</dbReference>
<protein>
    <submittedName>
        <fullName evidence="2">Uncharacterized protein</fullName>
    </submittedName>
</protein>
<evidence type="ECO:0000313" key="2">
    <source>
        <dbReference type="EMBL" id="WQF85387.1"/>
    </source>
</evidence>
<evidence type="ECO:0000313" key="3">
    <source>
        <dbReference type="Proteomes" id="UP001322277"/>
    </source>
</evidence>
<reference evidence="3" key="1">
    <citation type="journal article" date="2023" name="bioRxiv">
        <title>Complete genome of the Medicago anthracnose fungus, Colletotrichum destructivum, reveals a mini-chromosome-like region within a core chromosome.</title>
        <authorList>
            <person name="Lapalu N."/>
            <person name="Simon A."/>
            <person name="Lu A."/>
            <person name="Plaumann P.-L."/>
            <person name="Amselem J."/>
            <person name="Pigne S."/>
            <person name="Auger A."/>
            <person name="Koch C."/>
            <person name="Dallery J.-F."/>
            <person name="O'Connell R.J."/>
        </authorList>
    </citation>
    <scope>NUCLEOTIDE SEQUENCE [LARGE SCALE GENOMIC DNA]</scope>
    <source>
        <strain evidence="3">CBS 520.97</strain>
    </source>
</reference>
<dbReference type="KEGG" id="cdet:87946903"/>
<name>A0AAX4IQC5_9PEZI</name>
<evidence type="ECO:0000256" key="1">
    <source>
        <dbReference type="SAM" id="MobiDB-lite"/>
    </source>
</evidence>
<keyword evidence="3" id="KW-1185">Reference proteome</keyword>
<organism evidence="2 3">
    <name type="scientific">Colletotrichum destructivum</name>
    <dbReference type="NCBI Taxonomy" id="34406"/>
    <lineage>
        <taxon>Eukaryota</taxon>
        <taxon>Fungi</taxon>
        <taxon>Dikarya</taxon>
        <taxon>Ascomycota</taxon>
        <taxon>Pezizomycotina</taxon>
        <taxon>Sordariomycetes</taxon>
        <taxon>Hypocreomycetidae</taxon>
        <taxon>Glomerellales</taxon>
        <taxon>Glomerellaceae</taxon>
        <taxon>Colletotrichum</taxon>
        <taxon>Colletotrichum destructivum species complex</taxon>
    </lineage>
</organism>